<proteinExistence type="predicted"/>
<evidence type="ECO:0000256" key="1">
    <source>
        <dbReference type="SAM" id="MobiDB-lite"/>
    </source>
</evidence>
<dbReference type="PATRIC" id="fig|1156913.3.peg.6891"/>
<keyword evidence="3" id="KW-1185">Reference proteome</keyword>
<dbReference type="EMBL" id="CP003410">
    <property type="protein sequence ID" value="AGM09338.1"/>
    <property type="molecule type" value="Genomic_DNA"/>
</dbReference>
<dbReference type="KEGG" id="aoi:AORI_6756"/>
<evidence type="ECO:0000313" key="2">
    <source>
        <dbReference type="EMBL" id="AGM09338.1"/>
    </source>
</evidence>
<feature type="region of interest" description="Disordered" evidence="1">
    <location>
        <begin position="1"/>
        <end position="21"/>
    </location>
</feature>
<evidence type="ECO:0008006" key="4">
    <source>
        <dbReference type="Google" id="ProtNLM"/>
    </source>
</evidence>
<name>R4TGB3_9PSEU</name>
<dbReference type="AlphaFoldDB" id="R4TGB3"/>
<organism evidence="2 3">
    <name type="scientific">Amycolatopsis keratiniphila</name>
    <dbReference type="NCBI Taxonomy" id="129921"/>
    <lineage>
        <taxon>Bacteria</taxon>
        <taxon>Bacillati</taxon>
        <taxon>Actinomycetota</taxon>
        <taxon>Actinomycetes</taxon>
        <taxon>Pseudonocardiales</taxon>
        <taxon>Pseudonocardiaceae</taxon>
        <taxon>Amycolatopsis</taxon>
        <taxon>Amycolatopsis japonica group</taxon>
    </lineage>
</organism>
<reference evidence="2 3" key="1">
    <citation type="journal article" date="2013" name="BMC Genomics">
        <title>ContigScape: a Cytoscape plugin facilitating microbial genome gap closing.</title>
        <authorList>
            <person name="Tang B."/>
            <person name="Wang Q."/>
            <person name="Yang M."/>
            <person name="Xie F."/>
            <person name="Zhu Y."/>
            <person name="Zhuo Y."/>
            <person name="Wang S."/>
            <person name="Gao H."/>
            <person name="Ding X."/>
            <person name="Zhang L."/>
            <person name="Zhao G."/>
            <person name="Zheng H."/>
        </authorList>
    </citation>
    <scope>NUCLEOTIDE SEQUENCE [LARGE SCALE GENOMIC DNA]</scope>
    <source>
        <strain evidence="2 3">HCCB10007</strain>
    </source>
</reference>
<evidence type="ECO:0000313" key="3">
    <source>
        <dbReference type="Proteomes" id="UP000013968"/>
    </source>
</evidence>
<dbReference type="RefSeq" id="WP_016337041.1">
    <property type="nucleotide sequence ID" value="NC_021252.1"/>
</dbReference>
<sequence length="90" mass="9764">MSGLLRLHDLDDEEDDRRAATAREEHFAGADIDAGLGRVHVDEAGDLVAVDLDERALRAMNPAALGGHLLAAIERAEQAARAGRIERRKL</sequence>
<gene>
    <name evidence="2" type="ORF">AORI_6756</name>
</gene>
<accession>R4TGB3</accession>
<protein>
    <recommendedName>
        <fullName evidence="4">YbaB/EbfC DNA-binding family protein</fullName>
    </recommendedName>
</protein>
<dbReference type="HOGENOM" id="CLU_2448144_0_0_11"/>
<dbReference type="Proteomes" id="UP000013968">
    <property type="component" value="Chromosome"/>
</dbReference>